<dbReference type="Pfam" id="PF01370">
    <property type="entry name" value="Epimerase"/>
    <property type="match status" value="1"/>
</dbReference>
<dbReference type="Gene3D" id="3.40.50.720">
    <property type="entry name" value="NAD(P)-binding Rossmann-like Domain"/>
    <property type="match status" value="1"/>
</dbReference>
<dbReference type="EMBL" id="SGPJ01000041">
    <property type="protein sequence ID" value="THH00765.1"/>
    <property type="molecule type" value="Genomic_DNA"/>
</dbReference>
<protein>
    <recommendedName>
        <fullName evidence="3">NAD-dependent epimerase/dehydratase domain-containing protein</fullName>
    </recommendedName>
</protein>
<dbReference type="InterPro" id="IPR036291">
    <property type="entry name" value="NAD(P)-bd_dom_sf"/>
</dbReference>
<evidence type="ECO:0000256" key="2">
    <source>
        <dbReference type="ARBA" id="ARBA00023445"/>
    </source>
</evidence>
<dbReference type="GO" id="GO:0016616">
    <property type="term" value="F:oxidoreductase activity, acting on the CH-OH group of donors, NAD or NADP as acceptor"/>
    <property type="evidence" value="ECO:0007669"/>
    <property type="project" value="TreeGrafter"/>
</dbReference>
<keyword evidence="5" id="KW-1185">Reference proteome</keyword>
<organism evidence="4 5">
    <name type="scientific">Hermanssonia centrifuga</name>
    <dbReference type="NCBI Taxonomy" id="98765"/>
    <lineage>
        <taxon>Eukaryota</taxon>
        <taxon>Fungi</taxon>
        <taxon>Dikarya</taxon>
        <taxon>Basidiomycota</taxon>
        <taxon>Agaricomycotina</taxon>
        <taxon>Agaricomycetes</taxon>
        <taxon>Polyporales</taxon>
        <taxon>Meruliaceae</taxon>
        <taxon>Hermanssonia</taxon>
    </lineage>
</organism>
<dbReference type="AlphaFoldDB" id="A0A4S4KQ84"/>
<comment type="similarity">
    <text evidence="2">Belongs to the NAD(P)-dependent epimerase/dehydratase family. Dihydroflavonol-4-reductase subfamily.</text>
</comment>
<evidence type="ECO:0000313" key="5">
    <source>
        <dbReference type="Proteomes" id="UP000309038"/>
    </source>
</evidence>
<dbReference type="Proteomes" id="UP000309038">
    <property type="component" value="Unassembled WGS sequence"/>
</dbReference>
<dbReference type="InterPro" id="IPR001509">
    <property type="entry name" value="Epimerase_deHydtase"/>
</dbReference>
<name>A0A4S4KQ84_9APHY</name>
<proteinExistence type="inferred from homology"/>
<dbReference type="SUPFAM" id="SSF51735">
    <property type="entry name" value="NAD(P)-binding Rossmann-fold domains"/>
    <property type="match status" value="1"/>
</dbReference>
<evidence type="ECO:0000259" key="3">
    <source>
        <dbReference type="Pfam" id="PF01370"/>
    </source>
</evidence>
<dbReference type="PANTHER" id="PTHR10366:SF564">
    <property type="entry name" value="STEROL-4-ALPHA-CARBOXYLATE 3-DEHYDROGENASE, DECARBOXYLATING"/>
    <property type="match status" value="1"/>
</dbReference>
<dbReference type="InterPro" id="IPR050425">
    <property type="entry name" value="NAD(P)_dehydrat-like"/>
</dbReference>
<reference evidence="4 5" key="1">
    <citation type="submission" date="2019-02" db="EMBL/GenBank/DDBJ databases">
        <title>Genome sequencing of the rare red list fungi Phlebia centrifuga.</title>
        <authorList>
            <person name="Buettner E."/>
            <person name="Kellner H."/>
        </authorList>
    </citation>
    <scope>NUCLEOTIDE SEQUENCE [LARGE SCALE GENOMIC DNA]</scope>
    <source>
        <strain evidence="4 5">DSM 108282</strain>
    </source>
</reference>
<comment type="caution">
    <text evidence="4">The sequence shown here is derived from an EMBL/GenBank/DDBJ whole genome shotgun (WGS) entry which is preliminary data.</text>
</comment>
<sequence>MSSGALVLVTGISGFVGAHIVNELFKAGYRARGTVRSPKVATIKQWYKGTEYEGKVDVVVIDDLVAGDFTAAFQGVEGVIHAAAPLPGRASPEEALDAGIEGSMNVLRQAEKAGIKKFSVVSSIFSVNANFTTATEMMTHNDWTETTREYALSHRESTLVVYAAEKTLAERAIWEFAEKHPHIEVASVNPPFFLGPFAPRFTIPDGSISALSTNFIVYDFLRPDGPPPPHGSWIDPLLPRKSAANVFLMSGEEWLNAKDVVDYIAEVRPELKDRLSREAQAAPSGSMKNLMDNSRVKEVLGLVLTPWKTTIIEAVDDLIAIDKDWKSRGVAVKSLDNWQP</sequence>
<keyword evidence="1" id="KW-0560">Oxidoreductase</keyword>
<feature type="domain" description="NAD-dependent epimerase/dehydratase" evidence="3">
    <location>
        <begin position="7"/>
        <end position="211"/>
    </location>
</feature>
<evidence type="ECO:0000256" key="1">
    <source>
        <dbReference type="ARBA" id="ARBA00023002"/>
    </source>
</evidence>
<accession>A0A4S4KQ84</accession>
<evidence type="ECO:0000313" key="4">
    <source>
        <dbReference type="EMBL" id="THH00765.1"/>
    </source>
</evidence>
<gene>
    <name evidence="4" type="ORF">EW026_g1816</name>
</gene>
<dbReference type="PANTHER" id="PTHR10366">
    <property type="entry name" value="NAD DEPENDENT EPIMERASE/DEHYDRATASE"/>
    <property type="match status" value="1"/>
</dbReference>